<evidence type="ECO:0000256" key="2">
    <source>
        <dbReference type="ARBA" id="ARBA00008220"/>
    </source>
</evidence>
<keyword evidence="5 9" id="KW-0812">Transmembrane</keyword>
<keyword evidence="8 9" id="KW-0472">Membrane</keyword>
<dbReference type="GO" id="GO:0005886">
    <property type="term" value="C:plasma membrane"/>
    <property type="evidence" value="ECO:0007669"/>
    <property type="project" value="UniProtKB-SubCell"/>
</dbReference>
<feature type="transmembrane region" description="Helical" evidence="9">
    <location>
        <begin position="283"/>
        <end position="311"/>
    </location>
</feature>
<keyword evidence="7 9" id="KW-1133">Transmembrane helix</keyword>
<evidence type="ECO:0000256" key="8">
    <source>
        <dbReference type="ARBA" id="ARBA00023136"/>
    </source>
</evidence>
<feature type="transmembrane region" description="Helical" evidence="9">
    <location>
        <begin position="420"/>
        <end position="438"/>
    </location>
</feature>
<evidence type="ECO:0000256" key="9">
    <source>
        <dbReference type="SAM" id="Phobius"/>
    </source>
</evidence>
<dbReference type="GO" id="GO:0006865">
    <property type="term" value="P:amino acid transport"/>
    <property type="evidence" value="ECO:0007669"/>
    <property type="project" value="UniProtKB-KW"/>
</dbReference>
<name>A0A2L1TZX0_9BACL</name>
<feature type="transmembrane region" description="Helical" evidence="9">
    <location>
        <begin position="40"/>
        <end position="60"/>
    </location>
</feature>
<evidence type="ECO:0000256" key="3">
    <source>
        <dbReference type="ARBA" id="ARBA00022448"/>
    </source>
</evidence>
<dbReference type="EMBL" id="CP019655">
    <property type="protein sequence ID" value="AVF26215.1"/>
    <property type="molecule type" value="Genomic_DNA"/>
</dbReference>
<dbReference type="RefSeq" id="WP_079940617.1">
    <property type="nucleotide sequence ID" value="NZ_CP019655.1"/>
</dbReference>
<dbReference type="Pfam" id="PF13520">
    <property type="entry name" value="AA_permease_2"/>
    <property type="match status" value="1"/>
</dbReference>
<accession>A0A2L1TZX0</accession>
<dbReference type="STRING" id="147375.BXP28_06500"/>
<dbReference type="InterPro" id="IPR004754">
    <property type="entry name" value="Amino_acid_antiprt"/>
</dbReference>
<feature type="transmembrane region" description="Helical" evidence="9">
    <location>
        <begin position="358"/>
        <end position="377"/>
    </location>
</feature>
<feature type="transmembrane region" description="Helical" evidence="9">
    <location>
        <begin position="126"/>
        <end position="144"/>
    </location>
</feature>
<evidence type="ECO:0000256" key="6">
    <source>
        <dbReference type="ARBA" id="ARBA00022970"/>
    </source>
</evidence>
<keyword evidence="4" id="KW-1003">Cell membrane</keyword>
<dbReference type="PIRSF" id="PIRSF006060">
    <property type="entry name" value="AA_transporter"/>
    <property type="match status" value="1"/>
</dbReference>
<dbReference type="InterPro" id="IPR002293">
    <property type="entry name" value="AA/rel_permease1"/>
</dbReference>
<dbReference type="Gene3D" id="1.20.1740.10">
    <property type="entry name" value="Amino acid/polyamine transporter I"/>
    <property type="match status" value="1"/>
</dbReference>
<feature type="transmembrane region" description="Helical" evidence="9">
    <location>
        <begin position="203"/>
        <end position="221"/>
    </location>
</feature>
<comment type="subcellular location">
    <subcellularLocation>
        <location evidence="1">Cell membrane</location>
        <topology evidence="1">Multi-pass membrane protein</topology>
    </subcellularLocation>
</comment>
<dbReference type="AlphaFoldDB" id="A0A2L1TZX0"/>
<evidence type="ECO:0000256" key="7">
    <source>
        <dbReference type="ARBA" id="ARBA00022989"/>
    </source>
</evidence>
<dbReference type="InterPro" id="IPR050367">
    <property type="entry name" value="APC_superfamily"/>
</dbReference>
<evidence type="ECO:0000256" key="1">
    <source>
        <dbReference type="ARBA" id="ARBA00004651"/>
    </source>
</evidence>
<feature type="transmembrane region" description="Helical" evidence="9">
    <location>
        <begin position="397"/>
        <end position="414"/>
    </location>
</feature>
<protein>
    <submittedName>
        <fullName evidence="10">Arginine/ornithine antiporter ArcD</fullName>
    </submittedName>
</protein>
<reference evidence="11" key="1">
    <citation type="submission" date="2017-02" db="EMBL/GenBank/DDBJ databases">
        <title>Delineation of Paenibacillus larvae strains originating from foulbrood outbreaks.</title>
        <authorList>
            <person name="Beims H."/>
            <person name="Bunk B."/>
            <person name="Sproeer C."/>
            <person name="Mohr K.I."/>
            <person name="Pradella S."/>
            <person name="Guenther G."/>
            <person name="Rohde M."/>
            <person name="von der Ohe W."/>
            <person name="Steinert M."/>
        </authorList>
    </citation>
    <scope>NUCLEOTIDE SEQUENCE [LARGE SCALE GENOMIC DNA]</scope>
    <source>
        <strain evidence="11">Eric_III</strain>
    </source>
</reference>
<evidence type="ECO:0000256" key="4">
    <source>
        <dbReference type="ARBA" id="ARBA00022475"/>
    </source>
</evidence>
<dbReference type="GeneID" id="64218777"/>
<feature type="transmembrane region" description="Helical" evidence="9">
    <location>
        <begin position="233"/>
        <end position="256"/>
    </location>
</feature>
<dbReference type="PANTHER" id="PTHR42770:SF4">
    <property type="entry name" value="ARGININE_ORNITHINE ANTIPORTER-RELATED"/>
    <property type="match status" value="1"/>
</dbReference>
<sequence length="473" mass="51648">MMLQDRKLGFLALVSLVVGSMIGGGIFSMPGDMAQEANSGAVLVAWLITGLGVIMLALTFQNLADRYPHLDNGIYSYAKEGFGQFIGFLSAWGYWLANMLTIVASSILLFSALSYFFPVFEDGNNLISIACASVLIWMLHIFLLRGLNEAAVVNGLITLAKLIPIGVFIVILFAAFQLDTFRFRFWGSDTFDWSVVGGQVNKTMLITVWAFLGIEGAVVFSGRARRRKDVGKATVMGLLGTLIIYMLVSLLSYGIFPREQLAGLRTPSMAYVLEHVLGPWGAALINIGLIISLFGLVIGMSLLSAETLFVAAKDRVLPKWAAYENKNGTPAGSFWITTLSVQVVLLFVIFMGSTYQTIYQVTTTAILLPYLFSTAYLVKSCLKASGRKKAPNGGKGLVFGLFSSIYAGYLLHAAGLHNLLYASVLYGAGLILFFRVYRQDGGKSIHYSKTDALLTFLILLMCLYCLLSFAGFF</sequence>
<feature type="transmembrane region" description="Helical" evidence="9">
    <location>
        <begin position="156"/>
        <end position="176"/>
    </location>
</feature>
<evidence type="ECO:0000256" key="5">
    <source>
        <dbReference type="ARBA" id="ARBA00022692"/>
    </source>
</evidence>
<organism evidence="10 11">
    <name type="scientific">Paenibacillus larvae subsp. larvae</name>
    <dbReference type="NCBI Taxonomy" id="147375"/>
    <lineage>
        <taxon>Bacteria</taxon>
        <taxon>Bacillati</taxon>
        <taxon>Bacillota</taxon>
        <taxon>Bacilli</taxon>
        <taxon>Bacillales</taxon>
        <taxon>Paenibacillaceae</taxon>
        <taxon>Paenibacillus</taxon>
    </lineage>
</organism>
<gene>
    <name evidence="10" type="primary">arcD2_1</name>
    <name evidence="10" type="ORF">ERICIII_02048</name>
</gene>
<feature type="transmembrane region" description="Helical" evidence="9">
    <location>
        <begin position="332"/>
        <end position="352"/>
    </location>
</feature>
<dbReference type="PANTHER" id="PTHR42770">
    <property type="entry name" value="AMINO ACID TRANSPORTER-RELATED"/>
    <property type="match status" value="1"/>
</dbReference>
<keyword evidence="6" id="KW-0029">Amino-acid transport</keyword>
<keyword evidence="3" id="KW-0813">Transport</keyword>
<proteinExistence type="inferred from homology"/>
<evidence type="ECO:0000313" key="10">
    <source>
        <dbReference type="EMBL" id="AVF26215.1"/>
    </source>
</evidence>
<comment type="similarity">
    <text evidence="2">Belongs to the amino acid-polyamine-organocation (APC) superfamily. Basic amino acid/polyamine antiporter (APA) (TC 2.A.3.2) family.</text>
</comment>
<feature type="transmembrane region" description="Helical" evidence="9">
    <location>
        <begin position="95"/>
        <end position="120"/>
    </location>
</feature>
<dbReference type="NCBIfam" id="TIGR00905">
    <property type="entry name" value="2A0302"/>
    <property type="match status" value="1"/>
</dbReference>
<dbReference type="GO" id="GO:0022857">
    <property type="term" value="F:transmembrane transporter activity"/>
    <property type="evidence" value="ECO:0007669"/>
    <property type="project" value="InterPro"/>
</dbReference>
<evidence type="ECO:0000313" key="11">
    <source>
        <dbReference type="Proteomes" id="UP000239833"/>
    </source>
</evidence>
<dbReference type="Proteomes" id="UP000239833">
    <property type="component" value="Chromosome"/>
</dbReference>
<feature type="transmembrane region" description="Helical" evidence="9">
    <location>
        <begin position="450"/>
        <end position="472"/>
    </location>
</feature>